<proteinExistence type="predicted"/>
<dbReference type="PROSITE" id="PS51186">
    <property type="entry name" value="GNAT"/>
    <property type="match status" value="1"/>
</dbReference>
<organism evidence="4 5">
    <name type="scientific">Gimesia maris</name>
    <dbReference type="NCBI Taxonomy" id="122"/>
    <lineage>
        <taxon>Bacteria</taxon>
        <taxon>Pseudomonadati</taxon>
        <taxon>Planctomycetota</taxon>
        <taxon>Planctomycetia</taxon>
        <taxon>Planctomycetales</taxon>
        <taxon>Planctomycetaceae</taxon>
        <taxon>Gimesia</taxon>
    </lineage>
</organism>
<evidence type="ECO:0000256" key="1">
    <source>
        <dbReference type="ARBA" id="ARBA00022679"/>
    </source>
</evidence>
<keyword evidence="2" id="KW-0012">Acyltransferase</keyword>
<dbReference type="AlphaFoldDB" id="A0A3D3R3S7"/>
<dbReference type="Gene3D" id="3.40.630.30">
    <property type="match status" value="1"/>
</dbReference>
<comment type="caution">
    <text evidence="4">The sequence shown here is derived from an EMBL/GenBank/DDBJ whole genome shotgun (WGS) entry which is preliminary data.</text>
</comment>
<gene>
    <name evidence="4" type="ORF">DIT97_10910</name>
</gene>
<sequence length="138" mass="15684">MNYQISEAHYEPIETVVAAILSESSRSTGFPYAPEPVKLKIEEAGQIIAGLIGFTLWEWLYIETLAVDKNHRGQGLGRQLVLEAERIARARNCHAAWVDTFSFQAPDFYSRLGYTPFGTLPDFPADQQRIFFRKSLTE</sequence>
<dbReference type="PANTHER" id="PTHR43072">
    <property type="entry name" value="N-ACETYLTRANSFERASE"/>
    <property type="match status" value="1"/>
</dbReference>
<evidence type="ECO:0000259" key="3">
    <source>
        <dbReference type="PROSITE" id="PS51186"/>
    </source>
</evidence>
<name>A0A3D3R3S7_9PLAN</name>
<dbReference type="PANTHER" id="PTHR43072:SF23">
    <property type="entry name" value="UPF0039 PROTEIN C11D3.02C"/>
    <property type="match status" value="1"/>
</dbReference>
<accession>A0A3D3R3S7</accession>
<dbReference type="InterPro" id="IPR016181">
    <property type="entry name" value="Acyl_CoA_acyltransferase"/>
</dbReference>
<reference evidence="4 5" key="1">
    <citation type="journal article" date="2018" name="Nat. Biotechnol.">
        <title>A standardized bacterial taxonomy based on genome phylogeny substantially revises the tree of life.</title>
        <authorList>
            <person name="Parks D.H."/>
            <person name="Chuvochina M."/>
            <person name="Waite D.W."/>
            <person name="Rinke C."/>
            <person name="Skarshewski A."/>
            <person name="Chaumeil P.A."/>
            <person name="Hugenholtz P."/>
        </authorList>
    </citation>
    <scope>NUCLEOTIDE SEQUENCE [LARGE SCALE GENOMIC DNA]</scope>
    <source>
        <strain evidence="4">UBA9375</strain>
    </source>
</reference>
<feature type="domain" description="N-acetyltransferase" evidence="3">
    <location>
        <begin position="1"/>
        <end position="137"/>
    </location>
</feature>
<evidence type="ECO:0000313" key="5">
    <source>
        <dbReference type="Proteomes" id="UP000263642"/>
    </source>
</evidence>
<dbReference type="Proteomes" id="UP000263642">
    <property type="component" value="Unassembled WGS sequence"/>
</dbReference>
<dbReference type="Pfam" id="PF00583">
    <property type="entry name" value="Acetyltransf_1"/>
    <property type="match status" value="1"/>
</dbReference>
<dbReference type="InterPro" id="IPR000182">
    <property type="entry name" value="GNAT_dom"/>
</dbReference>
<dbReference type="SUPFAM" id="SSF55729">
    <property type="entry name" value="Acyl-CoA N-acyltransferases (Nat)"/>
    <property type="match status" value="1"/>
</dbReference>
<protein>
    <submittedName>
        <fullName evidence="4">N-acetyltransferase</fullName>
    </submittedName>
</protein>
<keyword evidence="1 4" id="KW-0808">Transferase</keyword>
<dbReference type="CDD" id="cd04301">
    <property type="entry name" value="NAT_SF"/>
    <property type="match status" value="1"/>
</dbReference>
<evidence type="ECO:0000256" key="2">
    <source>
        <dbReference type="ARBA" id="ARBA00023315"/>
    </source>
</evidence>
<dbReference type="GO" id="GO:0016747">
    <property type="term" value="F:acyltransferase activity, transferring groups other than amino-acyl groups"/>
    <property type="evidence" value="ECO:0007669"/>
    <property type="project" value="InterPro"/>
</dbReference>
<dbReference type="EMBL" id="DQAY01000060">
    <property type="protein sequence ID" value="HCO23531.1"/>
    <property type="molecule type" value="Genomic_DNA"/>
</dbReference>
<evidence type="ECO:0000313" key="4">
    <source>
        <dbReference type="EMBL" id="HCO23531.1"/>
    </source>
</evidence>